<accession>X1LEB1</accession>
<evidence type="ECO:0000313" key="2">
    <source>
        <dbReference type="EMBL" id="GAI17637.1"/>
    </source>
</evidence>
<feature type="non-terminal residue" evidence="2">
    <location>
        <position position="1"/>
    </location>
</feature>
<dbReference type="EMBL" id="BARV01004377">
    <property type="protein sequence ID" value="GAI17637.1"/>
    <property type="molecule type" value="Genomic_DNA"/>
</dbReference>
<organism evidence="2">
    <name type="scientific">marine sediment metagenome</name>
    <dbReference type="NCBI Taxonomy" id="412755"/>
    <lineage>
        <taxon>unclassified sequences</taxon>
        <taxon>metagenomes</taxon>
        <taxon>ecological metagenomes</taxon>
    </lineage>
</organism>
<dbReference type="InterPro" id="IPR036388">
    <property type="entry name" value="WH-like_DNA-bd_sf"/>
</dbReference>
<dbReference type="InterPro" id="IPR048907">
    <property type="entry name" value="WHD_MCM_arc"/>
</dbReference>
<feature type="domain" description="MCM C-terminal" evidence="1">
    <location>
        <begin position="37"/>
        <end position="97"/>
    </location>
</feature>
<sequence length="102" mass="11746">QKKRNIGNIEAQKTEEEGNVGTLEHWDMTGKTESQRDNIRSVFDIIEELEDQHGGAAPIEEIERIAESRDIKKSFVGELIEQEKRRGHLYEPKEGMITRAVK</sequence>
<evidence type="ECO:0000259" key="1">
    <source>
        <dbReference type="Pfam" id="PF21120"/>
    </source>
</evidence>
<dbReference type="Gene3D" id="1.10.10.10">
    <property type="entry name" value="Winged helix-like DNA-binding domain superfamily/Winged helix DNA-binding domain"/>
    <property type="match status" value="1"/>
</dbReference>
<reference evidence="2" key="1">
    <citation type="journal article" date="2014" name="Front. Microbiol.">
        <title>High frequency of phylogenetically diverse reductive dehalogenase-homologous genes in deep subseafloor sedimentary metagenomes.</title>
        <authorList>
            <person name="Kawai M."/>
            <person name="Futagami T."/>
            <person name="Toyoda A."/>
            <person name="Takaki Y."/>
            <person name="Nishi S."/>
            <person name="Hori S."/>
            <person name="Arai W."/>
            <person name="Tsubouchi T."/>
            <person name="Morono Y."/>
            <person name="Uchiyama I."/>
            <person name="Ito T."/>
            <person name="Fujiyama A."/>
            <person name="Inagaki F."/>
            <person name="Takami H."/>
        </authorList>
    </citation>
    <scope>NUCLEOTIDE SEQUENCE</scope>
    <source>
        <strain evidence="2">Expedition CK06-06</strain>
    </source>
</reference>
<dbReference type="Pfam" id="PF21120">
    <property type="entry name" value="WHD_MCM_arc"/>
    <property type="match status" value="1"/>
</dbReference>
<name>X1LEB1_9ZZZZ</name>
<comment type="caution">
    <text evidence="2">The sequence shown here is derived from an EMBL/GenBank/DDBJ whole genome shotgun (WGS) entry which is preliminary data.</text>
</comment>
<gene>
    <name evidence="2" type="ORF">S06H3_09771</name>
</gene>
<proteinExistence type="predicted"/>
<dbReference type="AlphaFoldDB" id="X1LEB1"/>
<protein>
    <recommendedName>
        <fullName evidence="1">MCM C-terminal domain-containing protein</fullName>
    </recommendedName>
</protein>